<dbReference type="Proteomes" id="UP000447434">
    <property type="component" value="Chromosome 2"/>
</dbReference>
<name>A0A6A4QY25_LUPAL</name>
<gene>
    <name evidence="1" type="ORF">Lalb_Chr02g0148801</name>
</gene>
<protein>
    <submittedName>
        <fullName evidence="1">Uncharacterized protein</fullName>
    </submittedName>
</protein>
<dbReference type="AlphaFoldDB" id="A0A6A4QY25"/>
<keyword evidence="2" id="KW-1185">Reference proteome</keyword>
<evidence type="ECO:0000313" key="2">
    <source>
        <dbReference type="Proteomes" id="UP000447434"/>
    </source>
</evidence>
<proteinExistence type="predicted"/>
<dbReference type="EMBL" id="WOCE01000002">
    <property type="protein sequence ID" value="KAE9619021.1"/>
    <property type="molecule type" value="Genomic_DNA"/>
</dbReference>
<accession>A0A6A4QY25</accession>
<sequence length="41" mass="4653">MEDLHTHHPCAEKIPLSNQRKGWVETPYAGYQNIISSSVKS</sequence>
<organism evidence="1 2">
    <name type="scientific">Lupinus albus</name>
    <name type="common">White lupine</name>
    <name type="synonym">Lupinus termis</name>
    <dbReference type="NCBI Taxonomy" id="3870"/>
    <lineage>
        <taxon>Eukaryota</taxon>
        <taxon>Viridiplantae</taxon>
        <taxon>Streptophyta</taxon>
        <taxon>Embryophyta</taxon>
        <taxon>Tracheophyta</taxon>
        <taxon>Spermatophyta</taxon>
        <taxon>Magnoliopsida</taxon>
        <taxon>eudicotyledons</taxon>
        <taxon>Gunneridae</taxon>
        <taxon>Pentapetalae</taxon>
        <taxon>rosids</taxon>
        <taxon>fabids</taxon>
        <taxon>Fabales</taxon>
        <taxon>Fabaceae</taxon>
        <taxon>Papilionoideae</taxon>
        <taxon>50 kb inversion clade</taxon>
        <taxon>genistoids sensu lato</taxon>
        <taxon>core genistoids</taxon>
        <taxon>Genisteae</taxon>
        <taxon>Lupinus</taxon>
    </lineage>
</organism>
<reference evidence="2" key="1">
    <citation type="journal article" date="2020" name="Nat. Commun.">
        <title>Genome sequence of the cluster root forming white lupin.</title>
        <authorList>
            <person name="Hufnagel B."/>
            <person name="Marques A."/>
            <person name="Soriano A."/>
            <person name="Marques L."/>
            <person name="Divol F."/>
            <person name="Doumas P."/>
            <person name="Sallet E."/>
            <person name="Mancinotti D."/>
            <person name="Carrere S."/>
            <person name="Marande W."/>
            <person name="Arribat S."/>
            <person name="Keller J."/>
            <person name="Huneau C."/>
            <person name="Blein T."/>
            <person name="Aime D."/>
            <person name="Laguerre M."/>
            <person name="Taylor J."/>
            <person name="Schubert V."/>
            <person name="Nelson M."/>
            <person name="Geu-Flores F."/>
            <person name="Crespi M."/>
            <person name="Gallardo-Guerrero K."/>
            <person name="Delaux P.-M."/>
            <person name="Salse J."/>
            <person name="Berges H."/>
            <person name="Guyot R."/>
            <person name="Gouzy J."/>
            <person name="Peret B."/>
        </authorList>
    </citation>
    <scope>NUCLEOTIDE SEQUENCE [LARGE SCALE GENOMIC DNA]</scope>
    <source>
        <strain evidence="2">cv. Amiga</strain>
    </source>
</reference>
<evidence type="ECO:0000313" key="1">
    <source>
        <dbReference type="EMBL" id="KAE9619021.1"/>
    </source>
</evidence>
<comment type="caution">
    <text evidence="1">The sequence shown here is derived from an EMBL/GenBank/DDBJ whole genome shotgun (WGS) entry which is preliminary data.</text>
</comment>